<gene>
    <name evidence="2" type="ORF">F6J85_07160</name>
</gene>
<proteinExistence type="predicted"/>
<protein>
    <submittedName>
        <fullName evidence="2">Uncharacterized protein</fullName>
    </submittedName>
</protein>
<keyword evidence="1" id="KW-0732">Signal</keyword>
<organism evidence="2 3">
    <name type="scientific">Microbacterium lushaniae</name>
    <dbReference type="NCBI Taxonomy" id="2614639"/>
    <lineage>
        <taxon>Bacteria</taxon>
        <taxon>Bacillati</taxon>
        <taxon>Actinomycetota</taxon>
        <taxon>Actinomycetes</taxon>
        <taxon>Micrococcales</taxon>
        <taxon>Microbacteriaceae</taxon>
        <taxon>Microbacterium</taxon>
    </lineage>
</organism>
<feature type="signal peptide" evidence="1">
    <location>
        <begin position="1"/>
        <end position="27"/>
    </location>
</feature>
<sequence length="167" mass="17058">MKKTAKKKISALAAASALTLGFGAAGAAPASAAETAWVDLADIAPIQSATNDVSFVDAYGETFEITVTTTWQRTSATQATLGSIVVRPKSMPRGDCLGFFDVGSTANIGFNQGGGTLCPDGYLTFAPNTAVTTYAGSTTLGQLTFRTPDPGDPFGGGAKTMVIEYAT</sequence>
<dbReference type="Proteomes" id="UP000325516">
    <property type="component" value="Chromosome"/>
</dbReference>
<evidence type="ECO:0000313" key="2">
    <source>
        <dbReference type="EMBL" id="QEW02907.1"/>
    </source>
</evidence>
<dbReference type="EMBL" id="CP044232">
    <property type="protein sequence ID" value="QEW02907.1"/>
    <property type="molecule type" value="Genomic_DNA"/>
</dbReference>
<feature type="chain" id="PRO_5039517665" evidence="1">
    <location>
        <begin position="28"/>
        <end position="167"/>
    </location>
</feature>
<evidence type="ECO:0000313" key="3">
    <source>
        <dbReference type="Proteomes" id="UP000325516"/>
    </source>
</evidence>
<dbReference type="AlphaFoldDB" id="A0A5J6L359"/>
<reference evidence="3" key="1">
    <citation type="submission" date="2019-09" db="EMBL/GenBank/DDBJ databases">
        <title>Mumia zhuanghuii sp. nov. isolated from the intestinal contents of plateau pika (Ochotona curzoniae) in the Qinghai-Tibet plateau of China.</title>
        <authorList>
            <person name="Tian Z."/>
        </authorList>
    </citation>
    <scope>NUCLEOTIDE SEQUENCE [LARGE SCALE GENOMIC DNA]</scope>
    <source>
        <strain evidence="3">L-031</strain>
    </source>
</reference>
<evidence type="ECO:0000256" key="1">
    <source>
        <dbReference type="SAM" id="SignalP"/>
    </source>
</evidence>
<name>A0A5J6L359_9MICO</name>
<accession>A0A5J6L359</accession>
<keyword evidence="3" id="KW-1185">Reference proteome</keyword>
<dbReference type="RefSeq" id="WP_150924424.1">
    <property type="nucleotide sequence ID" value="NZ_CP044232.1"/>
</dbReference>
<dbReference type="KEGG" id="mlz:F6J85_07160"/>